<keyword evidence="3" id="KW-1185">Reference proteome</keyword>
<feature type="region of interest" description="Disordered" evidence="1">
    <location>
        <begin position="274"/>
        <end position="391"/>
    </location>
</feature>
<reference evidence="2 3" key="1">
    <citation type="journal article" date="2019" name="Nat. Ecol. Evol.">
        <title>Megaphylogeny resolves global patterns of mushroom evolution.</title>
        <authorList>
            <person name="Varga T."/>
            <person name="Krizsan K."/>
            <person name="Foldi C."/>
            <person name="Dima B."/>
            <person name="Sanchez-Garcia M."/>
            <person name="Sanchez-Ramirez S."/>
            <person name="Szollosi G.J."/>
            <person name="Szarkandi J.G."/>
            <person name="Papp V."/>
            <person name="Albert L."/>
            <person name="Andreopoulos W."/>
            <person name="Angelini C."/>
            <person name="Antonin V."/>
            <person name="Barry K.W."/>
            <person name="Bougher N.L."/>
            <person name="Buchanan P."/>
            <person name="Buyck B."/>
            <person name="Bense V."/>
            <person name="Catcheside P."/>
            <person name="Chovatia M."/>
            <person name="Cooper J."/>
            <person name="Damon W."/>
            <person name="Desjardin D."/>
            <person name="Finy P."/>
            <person name="Geml J."/>
            <person name="Haridas S."/>
            <person name="Hughes K."/>
            <person name="Justo A."/>
            <person name="Karasinski D."/>
            <person name="Kautmanova I."/>
            <person name="Kiss B."/>
            <person name="Kocsube S."/>
            <person name="Kotiranta H."/>
            <person name="LaButti K.M."/>
            <person name="Lechner B.E."/>
            <person name="Liimatainen K."/>
            <person name="Lipzen A."/>
            <person name="Lukacs Z."/>
            <person name="Mihaltcheva S."/>
            <person name="Morgado L.N."/>
            <person name="Niskanen T."/>
            <person name="Noordeloos M.E."/>
            <person name="Ohm R.A."/>
            <person name="Ortiz-Santana B."/>
            <person name="Ovrebo C."/>
            <person name="Racz N."/>
            <person name="Riley R."/>
            <person name="Savchenko A."/>
            <person name="Shiryaev A."/>
            <person name="Soop K."/>
            <person name="Spirin V."/>
            <person name="Szebenyi C."/>
            <person name="Tomsovsky M."/>
            <person name="Tulloss R.E."/>
            <person name="Uehling J."/>
            <person name="Grigoriev I.V."/>
            <person name="Vagvolgyi C."/>
            <person name="Papp T."/>
            <person name="Martin F.M."/>
            <person name="Miettinen O."/>
            <person name="Hibbett D.S."/>
            <person name="Nagy L.G."/>
        </authorList>
    </citation>
    <scope>NUCLEOTIDE SEQUENCE [LARGE SCALE GENOMIC DNA]</scope>
    <source>
        <strain evidence="2 3">HHB13444</strain>
    </source>
</reference>
<protein>
    <submittedName>
        <fullName evidence="2">Uncharacterized protein</fullName>
    </submittedName>
</protein>
<evidence type="ECO:0000313" key="3">
    <source>
        <dbReference type="Proteomes" id="UP000308197"/>
    </source>
</evidence>
<feature type="region of interest" description="Disordered" evidence="1">
    <location>
        <begin position="12"/>
        <end position="75"/>
    </location>
</feature>
<dbReference type="EMBL" id="ML211993">
    <property type="protein sequence ID" value="TFK79573.1"/>
    <property type="molecule type" value="Genomic_DNA"/>
</dbReference>
<sequence>MSVLNSFRRIITPAAIPTEQPPETPATPATPSRASRAQTQRSPLFNPSPSTSPSSLRRQRSQNFDRPDSLALMFSPPAQKRHKTFAREICREQALPQDALDDFAGLPSIPCMLISLQASLIVYKKQTRYAELVAMLDTKDFETRLKSRLTALLLSPNITAYVVGAAARVMDLVVENPEAFAVPPELFEHSDLHVKLASVVTAQLAQARGNIKQKLTLSLGRPGTGRSRRIATSNISVLCNSLAPRSSHMELRTVHWTRVAFLRATLVDFNQLNFNKKPDASSNDRESESREGSSTAERPTRHRTYGEGGDSDGQQSEGSGGEGRQPESGSDLDEGREPDGRTSAVREPVGSGEGGEAETGAGIEQANGEGEHGECEQAKDGADADEEEVYSSSQYWTYVDDQMAKLRTLLRKPEI</sequence>
<evidence type="ECO:0000313" key="2">
    <source>
        <dbReference type="EMBL" id="TFK79573.1"/>
    </source>
</evidence>
<name>A0A5C3P1I7_9APHY</name>
<dbReference type="STRING" id="1314778.A0A5C3P1I7"/>
<proteinExistence type="predicted"/>
<accession>A0A5C3P1I7</accession>
<dbReference type="AlphaFoldDB" id="A0A5C3P1I7"/>
<feature type="compositionally biased region" description="Low complexity" evidence="1">
    <location>
        <begin position="26"/>
        <end position="56"/>
    </location>
</feature>
<dbReference type="InParanoid" id="A0A5C3P1I7"/>
<feature type="compositionally biased region" description="Basic and acidic residues" evidence="1">
    <location>
        <begin position="369"/>
        <end position="382"/>
    </location>
</feature>
<feature type="compositionally biased region" description="Basic and acidic residues" evidence="1">
    <location>
        <begin position="276"/>
        <end position="291"/>
    </location>
</feature>
<evidence type="ECO:0000256" key="1">
    <source>
        <dbReference type="SAM" id="MobiDB-lite"/>
    </source>
</evidence>
<dbReference type="Proteomes" id="UP000308197">
    <property type="component" value="Unassembled WGS sequence"/>
</dbReference>
<gene>
    <name evidence="2" type="ORF">K466DRAFT_606045</name>
</gene>
<organism evidence="2 3">
    <name type="scientific">Polyporus arcularius HHB13444</name>
    <dbReference type="NCBI Taxonomy" id="1314778"/>
    <lineage>
        <taxon>Eukaryota</taxon>
        <taxon>Fungi</taxon>
        <taxon>Dikarya</taxon>
        <taxon>Basidiomycota</taxon>
        <taxon>Agaricomycotina</taxon>
        <taxon>Agaricomycetes</taxon>
        <taxon>Polyporales</taxon>
        <taxon>Polyporaceae</taxon>
        <taxon>Polyporus</taxon>
    </lineage>
</organism>